<feature type="domain" description="ATP-grasp" evidence="5">
    <location>
        <begin position="102"/>
        <end position="284"/>
    </location>
</feature>
<dbReference type="SUPFAM" id="SSF52440">
    <property type="entry name" value="PreATP-grasp domain"/>
    <property type="match status" value="1"/>
</dbReference>
<dbReference type="Pfam" id="PF22660">
    <property type="entry name" value="RS_preATP-grasp-like"/>
    <property type="match status" value="1"/>
</dbReference>
<dbReference type="GO" id="GO:0005829">
    <property type="term" value="C:cytosol"/>
    <property type="evidence" value="ECO:0007669"/>
    <property type="project" value="TreeGrafter"/>
</dbReference>
<dbReference type="HAMAP" id="MF_01928">
    <property type="entry name" value="PurK"/>
    <property type="match status" value="1"/>
</dbReference>
<dbReference type="Gene3D" id="3.30.470.20">
    <property type="entry name" value="ATP-grasp fold, B domain"/>
    <property type="match status" value="1"/>
</dbReference>
<dbReference type="Gene3D" id="3.30.1490.20">
    <property type="entry name" value="ATP-grasp fold, A domain"/>
    <property type="match status" value="1"/>
</dbReference>
<dbReference type="InterPro" id="IPR011054">
    <property type="entry name" value="Rudment_hybrid_motif"/>
</dbReference>
<accession>A0A0Q9YBB5</accession>
<comment type="caution">
    <text evidence="6">The sequence shown here is derived from an EMBL/GenBank/DDBJ whole genome shotgun (WGS) entry which is preliminary data.</text>
</comment>
<dbReference type="Proteomes" id="UP000051494">
    <property type="component" value="Unassembled WGS sequence"/>
</dbReference>
<feature type="binding site" evidence="4">
    <location>
        <begin position="143"/>
        <end position="149"/>
    </location>
    <ligand>
        <name>ATP</name>
        <dbReference type="ChEBI" id="CHEBI:30616"/>
    </ligand>
</feature>
<keyword evidence="3 4" id="KW-0067">ATP-binding</keyword>
<reference evidence="6" key="1">
    <citation type="submission" date="2015-09" db="EMBL/GenBank/DDBJ databases">
        <title>Draft Genome Sequences of Two Novel Amoeba-resistant Intranuclear Bacteria, Candidatus Berkiella cookevillensis and Candidatus Berkiella aquae.</title>
        <authorList>
            <person name="Mehari Y.T."/>
            <person name="Arivett B.A."/>
            <person name="Farone A.L."/>
            <person name="Gunderson J.H."/>
            <person name="Farone M.B."/>
        </authorList>
    </citation>
    <scope>NUCLEOTIDE SEQUENCE [LARGE SCALE GENOMIC DNA]</scope>
    <source>
        <strain evidence="6">CC99</strain>
    </source>
</reference>
<protein>
    <recommendedName>
        <fullName evidence="4">N5-carboxyaminoimidazole ribonucleotide synthase</fullName>
        <shortName evidence="4">N5-CAIR synthase</shortName>
        <ecNumber evidence="4">6.3.4.18</ecNumber>
    </recommendedName>
    <alternativeName>
        <fullName evidence="4">5-(carboxyamino)imidazole ribonucleotide synthetase</fullName>
    </alternativeName>
</protein>
<evidence type="ECO:0000256" key="4">
    <source>
        <dbReference type="HAMAP-Rule" id="MF_01928"/>
    </source>
</evidence>
<dbReference type="GO" id="GO:0046872">
    <property type="term" value="F:metal ion binding"/>
    <property type="evidence" value="ECO:0007669"/>
    <property type="project" value="InterPro"/>
</dbReference>
<dbReference type="PANTHER" id="PTHR11609:SF5">
    <property type="entry name" value="PHOSPHORIBOSYLAMINOIMIDAZOLE CARBOXYLASE"/>
    <property type="match status" value="1"/>
</dbReference>
<dbReference type="InterPro" id="IPR016185">
    <property type="entry name" value="PreATP-grasp_dom_sf"/>
</dbReference>
<dbReference type="EMBL" id="LKHV02000001">
    <property type="protein sequence ID" value="MCS5709139.1"/>
    <property type="molecule type" value="Genomic_DNA"/>
</dbReference>
<dbReference type="RefSeq" id="WP_057624996.1">
    <property type="nucleotide sequence ID" value="NZ_LKHV02000001.1"/>
</dbReference>
<dbReference type="Pfam" id="PF17769">
    <property type="entry name" value="PurK_C"/>
    <property type="match status" value="1"/>
</dbReference>
<reference evidence="7" key="2">
    <citation type="journal article" date="2016" name="Genome Announc.">
        <title>Draft Genome Sequences of Two Novel Amoeba-Resistant Intranuclear Bacteria, 'Candidatus Berkiella cookevillensis' and 'Candidatus Berkiella aquae'.</title>
        <authorList>
            <person name="Mehari Y.T."/>
            <person name="Arivett B.A."/>
            <person name="Farone A.L."/>
            <person name="Gunderson J.H."/>
            <person name="Farone M.B."/>
        </authorList>
    </citation>
    <scope>NUCLEOTIDE SEQUENCE</scope>
    <source>
        <strain evidence="7">CC99</strain>
    </source>
</reference>
<dbReference type="InterPro" id="IPR005875">
    <property type="entry name" value="PurK"/>
</dbReference>
<evidence type="ECO:0000256" key="1">
    <source>
        <dbReference type="ARBA" id="ARBA00022741"/>
    </source>
</evidence>
<evidence type="ECO:0000256" key="3">
    <source>
        <dbReference type="ARBA" id="ARBA00022840"/>
    </source>
</evidence>
<dbReference type="GO" id="GO:0004638">
    <property type="term" value="F:phosphoribosylaminoimidazole carboxylase activity"/>
    <property type="evidence" value="ECO:0007669"/>
    <property type="project" value="InterPro"/>
</dbReference>
<evidence type="ECO:0000256" key="2">
    <source>
        <dbReference type="ARBA" id="ARBA00022755"/>
    </source>
</evidence>
<feature type="binding site" evidence="4">
    <location>
        <position position="98"/>
    </location>
    <ligand>
        <name>ATP</name>
        <dbReference type="ChEBI" id="CHEBI:30616"/>
    </ligand>
</feature>
<feature type="binding site" evidence="4">
    <location>
        <position position="180"/>
    </location>
    <ligand>
        <name>ATP</name>
        <dbReference type="ChEBI" id="CHEBI:30616"/>
    </ligand>
</feature>
<organism evidence="6">
    <name type="scientific">Candidatus Berkiella cookevillensis</name>
    <dbReference type="NCBI Taxonomy" id="437022"/>
    <lineage>
        <taxon>Bacteria</taxon>
        <taxon>Pseudomonadati</taxon>
        <taxon>Pseudomonadota</taxon>
        <taxon>Gammaproteobacteria</taxon>
        <taxon>Candidatus Berkiellales</taxon>
        <taxon>Candidatus Berkiellaceae</taxon>
        <taxon>Candidatus Berkiella</taxon>
    </lineage>
</organism>
<keyword evidence="4 6" id="KW-0436">Ligase</keyword>
<evidence type="ECO:0000259" key="5">
    <source>
        <dbReference type="PROSITE" id="PS50975"/>
    </source>
</evidence>
<comment type="subunit">
    <text evidence="4">Homodimer.</text>
</comment>
<comment type="catalytic activity">
    <reaction evidence="4">
        <text>5-amino-1-(5-phospho-beta-D-ribosyl)imidazole + hydrogencarbonate + ATP = 5-carboxyamino-1-(5-phospho-D-ribosyl)imidazole + ADP + phosphate + 2 H(+)</text>
        <dbReference type="Rhea" id="RHEA:19317"/>
        <dbReference type="ChEBI" id="CHEBI:15378"/>
        <dbReference type="ChEBI" id="CHEBI:17544"/>
        <dbReference type="ChEBI" id="CHEBI:30616"/>
        <dbReference type="ChEBI" id="CHEBI:43474"/>
        <dbReference type="ChEBI" id="CHEBI:58730"/>
        <dbReference type="ChEBI" id="CHEBI:137981"/>
        <dbReference type="ChEBI" id="CHEBI:456216"/>
        <dbReference type="EC" id="6.3.4.18"/>
    </reaction>
</comment>
<dbReference type="NCBIfam" id="NF004679">
    <property type="entry name" value="PRK06019.1-5"/>
    <property type="match status" value="1"/>
</dbReference>
<sequence>MKVGILGGGQLSRMLALAGIPLGFDFCFYEPSLENGVSQLGQVIQKPYSDIEALASFIESCDVITYENENIPVETATLIAKCKPLHPNTKALKTTQDRLLEKTMFDHLSIPTVAYQAIDSKATLENFLKLHGSPIVLKKRRQGYDGKGQCKINSMQDIIELSNDFLNDAIAEQFIAFDREISIIAVKGINGDCRYYDICQNYHEKGILHHTQNKIDDPMFNTAKIYVDKVIQHLDYVGCISFEFFQKGTQLFANEIAPRVHNSGHWTIEGAQTSQFENHLRAITGMGLGNTASTDHFQMFNLLGAIPDKEGMMNYDFVHLHDYQKIAKPGRKVGHITLLLSKDTTEQKEKFLKECLNKVI</sequence>
<feature type="binding site" evidence="4">
    <location>
        <position position="203"/>
    </location>
    <ligand>
        <name>ATP</name>
        <dbReference type="ChEBI" id="CHEBI:30616"/>
    </ligand>
</feature>
<proteinExistence type="inferred from homology"/>
<evidence type="ECO:0000313" key="8">
    <source>
        <dbReference type="Proteomes" id="UP000051494"/>
    </source>
</evidence>
<evidence type="ECO:0000313" key="7">
    <source>
        <dbReference type="EMBL" id="MCS5709139.1"/>
    </source>
</evidence>
<reference evidence="7" key="3">
    <citation type="submission" date="2021-06" db="EMBL/GenBank/DDBJ databases">
        <title>Genomic Description and Analysis of Intracellular Bacteria, Candidatus Berkiella cookevillensis and Candidatus Berkiella aquae.</title>
        <authorList>
            <person name="Kidane D.T."/>
            <person name="Mehari Y.T."/>
            <person name="Rice F.C."/>
            <person name="Arivett B.A."/>
            <person name="Farone A.L."/>
            <person name="Berk S.G."/>
            <person name="Farone M.B."/>
        </authorList>
    </citation>
    <scope>NUCLEOTIDE SEQUENCE</scope>
    <source>
        <strain evidence="7">CC99</strain>
    </source>
</reference>
<dbReference type="InterPro" id="IPR011761">
    <property type="entry name" value="ATP-grasp"/>
</dbReference>
<feature type="binding site" evidence="4">
    <location>
        <begin position="172"/>
        <end position="175"/>
    </location>
    <ligand>
        <name>ATP</name>
        <dbReference type="ChEBI" id="CHEBI:30616"/>
    </ligand>
</feature>
<dbReference type="EC" id="6.3.4.18" evidence="4"/>
<name>A0A0Q9YBB5_9GAMM</name>
<comment type="similarity">
    <text evidence="4">Belongs to the PurK/PurT family.</text>
</comment>
<dbReference type="InterPro" id="IPR013815">
    <property type="entry name" value="ATP_grasp_subdomain_1"/>
</dbReference>
<dbReference type="InterPro" id="IPR054350">
    <property type="entry name" value="PurT/PurK_preATP-grasp"/>
</dbReference>
<dbReference type="PATRIC" id="fig|1590042.3.peg.1921"/>
<dbReference type="GO" id="GO:0006189">
    <property type="term" value="P:'de novo' IMP biosynthetic process"/>
    <property type="evidence" value="ECO:0007669"/>
    <property type="project" value="UniProtKB-UniRule"/>
</dbReference>
<keyword evidence="2 4" id="KW-0658">Purine biosynthesis</keyword>
<keyword evidence="8" id="KW-1185">Reference proteome</keyword>
<dbReference type="Pfam" id="PF02222">
    <property type="entry name" value="ATP-grasp"/>
    <property type="match status" value="1"/>
</dbReference>
<dbReference type="GO" id="GO:0034028">
    <property type="term" value="F:5-(carboxyamino)imidazole ribonucleotide synthase activity"/>
    <property type="evidence" value="ECO:0007669"/>
    <property type="project" value="UniProtKB-UniRule"/>
</dbReference>
<dbReference type="PANTHER" id="PTHR11609">
    <property type="entry name" value="PURINE BIOSYNTHESIS PROTEIN 6/7, PUR6/7"/>
    <property type="match status" value="1"/>
</dbReference>
<evidence type="ECO:0000313" key="6">
    <source>
        <dbReference type="EMBL" id="KRG17932.1"/>
    </source>
</evidence>
<dbReference type="OrthoDB" id="9804625at2"/>
<dbReference type="EMBL" id="LKHV01000010">
    <property type="protein sequence ID" value="KRG17932.1"/>
    <property type="molecule type" value="Genomic_DNA"/>
</dbReference>
<dbReference type="SUPFAM" id="SSF51246">
    <property type="entry name" value="Rudiment single hybrid motif"/>
    <property type="match status" value="1"/>
</dbReference>
<dbReference type="GO" id="GO:0005524">
    <property type="term" value="F:ATP binding"/>
    <property type="evidence" value="ECO:0007669"/>
    <property type="project" value="UniProtKB-UniRule"/>
</dbReference>
<dbReference type="SUPFAM" id="SSF56059">
    <property type="entry name" value="Glutathione synthetase ATP-binding domain-like"/>
    <property type="match status" value="1"/>
</dbReference>
<comment type="function">
    <text evidence="4">Catalyzes the ATP-dependent conversion of 5-aminoimidazole ribonucleotide (AIR) and HCO(3)(-) to N5-carboxyaminoimidazole ribonucleotide (N5-CAIR).</text>
</comment>
<dbReference type="UniPathway" id="UPA00074">
    <property type="reaction ID" value="UER00942"/>
</dbReference>
<dbReference type="AlphaFoldDB" id="A0A0Q9YBB5"/>
<dbReference type="Gene3D" id="3.40.50.20">
    <property type="match status" value="1"/>
</dbReference>
<comment type="pathway">
    <text evidence="4">Purine metabolism; IMP biosynthesis via de novo pathway; 5-amino-1-(5-phospho-D-ribosyl)imidazole-4-carboxylate from 5-amino-1-(5-phospho-D-ribosyl)imidazole (N5-CAIR route): step 1/2.</text>
</comment>
<dbReference type="PROSITE" id="PS50975">
    <property type="entry name" value="ATP_GRASP"/>
    <property type="match status" value="1"/>
</dbReference>
<dbReference type="STRING" id="437022.CC99x_01888"/>
<keyword evidence="1 4" id="KW-0547">Nucleotide-binding</keyword>
<gene>
    <name evidence="4 6" type="primary">purK</name>
    <name evidence="7" type="ORF">CC99x_009500</name>
    <name evidence="6" type="ORF">CC99x_01888</name>
</gene>
<dbReference type="InterPro" id="IPR003135">
    <property type="entry name" value="ATP-grasp_carboxylate-amine"/>
</dbReference>
<feature type="binding site" evidence="4">
    <location>
        <begin position="254"/>
        <end position="255"/>
    </location>
    <ligand>
        <name>ATP</name>
        <dbReference type="ChEBI" id="CHEBI:30616"/>
    </ligand>
</feature>
<dbReference type="InterPro" id="IPR040686">
    <property type="entry name" value="PurK_C"/>
</dbReference>
<feature type="binding site" evidence="4">
    <location>
        <position position="138"/>
    </location>
    <ligand>
        <name>ATP</name>
        <dbReference type="ChEBI" id="CHEBI:30616"/>
    </ligand>
</feature>